<protein>
    <submittedName>
        <fullName evidence="2">Uncharacterized protein</fullName>
    </submittedName>
</protein>
<organism evidence="2 3">
    <name type="scientific">Mesorhizobium delmotii</name>
    <dbReference type="NCBI Taxonomy" id="1631247"/>
    <lineage>
        <taxon>Bacteria</taxon>
        <taxon>Pseudomonadati</taxon>
        <taxon>Pseudomonadota</taxon>
        <taxon>Alphaproteobacteria</taxon>
        <taxon>Hyphomicrobiales</taxon>
        <taxon>Phyllobacteriaceae</taxon>
        <taxon>Mesorhizobium</taxon>
    </lineage>
</organism>
<reference evidence="3" key="1">
    <citation type="submission" date="2016-12" db="EMBL/GenBank/DDBJ databases">
        <authorList>
            <person name="Brunel B."/>
        </authorList>
    </citation>
    <scope>NUCLEOTIDE SEQUENCE [LARGE SCALE GENOMIC DNA]</scope>
</reference>
<keyword evidence="1" id="KW-1133">Transmembrane helix</keyword>
<accession>A0A2P9AS23</accession>
<keyword evidence="1" id="KW-0472">Membrane</keyword>
<keyword evidence="3" id="KW-1185">Reference proteome</keyword>
<evidence type="ECO:0000256" key="1">
    <source>
        <dbReference type="SAM" id="Phobius"/>
    </source>
</evidence>
<sequence>MTMDLWNFEASAPAFFVHHVAIVGMCACLAHYAMKWIQERKRRTARPQVDSHMVSAKAGP</sequence>
<evidence type="ECO:0000313" key="3">
    <source>
        <dbReference type="Proteomes" id="UP000245698"/>
    </source>
</evidence>
<dbReference type="AlphaFoldDB" id="A0A2P9AS23"/>
<proteinExistence type="predicted"/>
<dbReference type="EMBL" id="FUIG01000046">
    <property type="protein sequence ID" value="SJM33956.1"/>
    <property type="molecule type" value="Genomic_DNA"/>
</dbReference>
<keyword evidence="1" id="KW-0812">Transmembrane</keyword>
<feature type="transmembrane region" description="Helical" evidence="1">
    <location>
        <begin position="12"/>
        <end position="33"/>
    </location>
</feature>
<evidence type="ECO:0000313" key="2">
    <source>
        <dbReference type="EMBL" id="SJM33956.1"/>
    </source>
</evidence>
<gene>
    <name evidence="2" type="ORF">BQ8482_380139</name>
</gene>
<name>A0A2P9AS23_9HYPH</name>
<dbReference type="Proteomes" id="UP000245698">
    <property type="component" value="Unassembled WGS sequence"/>
</dbReference>